<evidence type="ECO:0000256" key="4">
    <source>
        <dbReference type="ARBA" id="ARBA00022980"/>
    </source>
</evidence>
<organism evidence="10 11">
    <name type="scientific">Candidatus Nomurabacteria bacterium GW2011_GWB1_47_6</name>
    <dbReference type="NCBI Taxonomy" id="1618749"/>
    <lineage>
        <taxon>Bacteria</taxon>
        <taxon>Candidatus Nomuraibacteriota</taxon>
    </lineage>
</organism>
<dbReference type="HAMAP" id="MF_00503">
    <property type="entry name" value="Ribosomal_bL9"/>
    <property type="match status" value="1"/>
</dbReference>
<keyword evidence="4 7" id="KW-0689">Ribosomal protein</keyword>
<dbReference type="InterPro" id="IPR009027">
    <property type="entry name" value="Ribosomal_bL9/RNase_H1_N"/>
</dbReference>
<dbReference type="Gene3D" id="3.40.5.10">
    <property type="entry name" value="Ribosomal protein L9, N-terminal domain"/>
    <property type="match status" value="1"/>
</dbReference>
<evidence type="ECO:0000256" key="1">
    <source>
        <dbReference type="ARBA" id="ARBA00010605"/>
    </source>
</evidence>
<gene>
    <name evidence="7" type="primary">rplI</name>
    <name evidence="10" type="ORF">UY01_C0016G0010</name>
</gene>
<evidence type="ECO:0000256" key="3">
    <source>
        <dbReference type="ARBA" id="ARBA00022884"/>
    </source>
</evidence>
<dbReference type="InterPro" id="IPR036791">
    <property type="entry name" value="Ribosomal_bL9_C_sf"/>
</dbReference>
<dbReference type="SUPFAM" id="SSF55658">
    <property type="entry name" value="L9 N-domain-like"/>
    <property type="match status" value="1"/>
</dbReference>
<feature type="domain" description="Large ribosomal subunit protein bL9 C-terminal" evidence="9">
    <location>
        <begin position="70"/>
        <end position="142"/>
    </location>
</feature>
<dbReference type="PANTHER" id="PTHR21368">
    <property type="entry name" value="50S RIBOSOMAL PROTEIN L9"/>
    <property type="match status" value="1"/>
</dbReference>
<dbReference type="GO" id="GO:0019843">
    <property type="term" value="F:rRNA binding"/>
    <property type="evidence" value="ECO:0007669"/>
    <property type="project" value="UniProtKB-UniRule"/>
</dbReference>
<comment type="caution">
    <text evidence="10">The sequence shown here is derived from an EMBL/GenBank/DDBJ whole genome shotgun (WGS) entry which is preliminary data.</text>
</comment>
<keyword evidence="5 7" id="KW-0687">Ribonucleoprotein</keyword>
<sequence>MRVIFLKDVPRVGKRHDIKEVNDGYAMNFLFPKKLAESATAKAIAELEQRQKSIKIEREVQEDLLMKNLEEIKGKVVHMQGKADEKGHLFSGIHAKEIVEALHTEHRAEVSLESIALEKPIKQTGEFEIPIQVKGKKSSFKLVVEAV</sequence>
<dbReference type="EMBL" id="LCOJ01000016">
    <property type="protein sequence ID" value="KKU75320.1"/>
    <property type="molecule type" value="Genomic_DNA"/>
</dbReference>
<feature type="domain" description="Ribosomal protein L9" evidence="8">
    <location>
        <begin position="1"/>
        <end position="47"/>
    </location>
</feature>
<name>A0A0G1VZ05_9BACT</name>
<evidence type="ECO:0000259" key="9">
    <source>
        <dbReference type="Pfam" id="PF03948"/>
    </source>
</evidence>
<evidence type="ECO:0000256" key="6">
    <source>
        <dbReference type="ARBA" id="ARBA00035292"/>
    </source>
</evidence>
<keyword evidence="3 7" id="KW-0694">RNA-binding</keyword>
<dbReference type="Pfam" id="PF03948">
    <property type="entry name" value="Ribosomal_L9_C"/>
    <property type="match status" value="1"/>
</dbReference>
<dbReference type="SUPFAM" id="SSF55653">
    <property type="entry name" value="Ribosomal protein L9 C-domain"/>
    <property type="match status" value="1"/>
</dbReference>
<dbReference type="GO" id="GO:0003735">
    <property type="term" value="F:structural constituent of ribosome"/>
    <property type="evidence" value="ECO:0007669"/>
    <property type="project" value="InterPro"/>
</dbReference>
<dbReference type="InterPro" id="IPR000244">
    <property type="entry name" value="Ribosomal_bL9"/>
</dbReference>
<dbReference type="InterPro" id="IPR020594">
    <property type="entry name" value="Ribosomal_bL9_bac/chp"/>
</dbReference>
<comment type="function">
    <text evidence="7">Binds to the 23S rRNA.</text>
</comment>
<dbReference type="InterPro" id="IPR020070">
    <property type="entry name" value="Ribosomal_bL9_N"/>
</dbReference>
<dbReference type="GO" id="GO:0006412">
    <property type="term" value="P:translation"/>
    <property type="evidence" value="ECO:0007669"/>
    <property type="project" value="UniProtKB-UniRule"/>
</dbReference>
<keyword evidence="2 7" id="KW-0699">rRNA-binding</keyword>
<dbReference type="GO" id="GO:0005840">
    <property type="term" value="C:ribosome"/>
    <property type="evidence" value="ECO:0007669"/>
    <property type="project" value="UniProtKB-KW"/>
</dbReference>
<evidence type="ECO:0000256" key="7">
    <source>
        <dbReference type="HAMAP-Rule" id="MF_00503"/>
    </source>
</evidence>
<evidence type="ECO:0000259" key="8">
    <source>
        <dbReference type="Pfam" id="PF01281"/>
    </source>
</evidence>
<proteinExistence type="inferred from homology"/>
<protein>
    <recommendedName>
        <fullName evidence="6 7">Large ribosomal subunit protein bL9</fullName>
    </recommendedName>
</protein>
<dbReference type="InterPro" id="IPR036935">
    <property type="entry name" value="Ribosomal_bL9_N_sf"/>
</dbReference>
<dbReference type="InterPro" id="IPR020069">
    <property type="entry name" value="Ribosomal_bL9_C"/>
</dbReference>
<dbReference type="NCBIfam" id="TIGR00158">
    <property type="entry name" value="L9"/>
    <property type="match status" value="1"/>
</dbReference>
<dbReference type="Proteomes" id="UP000034879">
    <property type="component" value="Unassembled WGS sequence"/>
</dbReference>
<dbReference type="Pfam" id="PF01281">
    <property type="entry name" value="Ribosomal_L9_N"/>
    <property type="match status" value="1"/>
</dbReference>
<accession>A0A0G1VZ05</accession>
<evidence type="ECO:0000256" key="2">
    <source>
        <dbReference type="ARBA" id="ARBA00022730"/>
    </source>
</evidence>
<reference evidence="10 11" key="1">
    <citation type="journal article" date="2015" name="Nature">
        <title>rRNA introns, odd ribosomes, and small enigmatic genomes across a large radiation of phyla.</title>
        <authorList>
            <person name="Brown C.T."/>
            <person name="Hug L.A."/>
            <person name="Thomas B.C."/>
            <person name="Sharon I."/>
            <person name="Castelle C.J."/>
            <person name="Singh A."/>
            <person name="Wilkins M.J."/>
            <person name="Williams K.H."/>
            <person name="Banfield J.F."/>
        </authorList>
    </citation>
    <scope>NUCLEOTIDE SEQUENCE [LARGE SCALE GENOMIC DNA]</scope>
</reference>
<evidence type="ECO:0000256" key="5">
    <source>
        <dbReference type="ARBA" id="ARBA00023274"/>
    </source>
</evidence>
<evidence type="ECO:0000313" key="10">
    <source>
        <dbReference type="EMBL" id="KKU75320.1"/>
    </source>
</evidence>
<dbReference type="GO" id="GO:1990904">
    <property type="term" value="C:ribonucleoprotein complex"/>
    <property type="evidence" value="ECO:0007669"/>
    <property type="project" value="UniProtKB-KW"/>
</dbReference>
<dbReference type="AlphaFoldDB" id="A0A0G1VZ05"/>
<comment type="similarity">
    <text evidence="1 7">Belongs to the bacterial ribosomal protein bL9 family.</text>
</comment>
<evidence type="ECO:0000313" key="11">
    <source>
        <dbReference type="Proteomes" id="UP000034879"/>
    </source>
</evidence>
<dbReference type="Gene3D" id="3.10.430.100">
    <property type="entry name" value="Ribosomal protein L9, C-terminal domain"/>
    <property type="match status" value="1"/>
</dbReference>